<accession>A0ACB9QT23</accession>
<reference evidence="2" key="1">
    <citation type="journal article" date="2023" name="Front. Plant Sci.">
        <title>Chromosomal-level genome assembly of Melastoma candidum provides insights into trichome evolution.</title>
        <authorList>
            <person name="Zhong Y."/>
            <person name="Wu W."/>
            <person name="Sun C."/>
            <person name="Zou P."/>
            <person name="Liu Y."/>
            <person name="Dai S."/>
            <person name="Zhou R."/>
        </authorList>
    </citation>
    <scope>NUCLEOTIDE SEQUENCE [LARGE SCALE GENOMIC DNA]</scope>
</reference>
<sequence>MESHLVRLCLESACSSREAVDRWRLQRRTLDRMPPHLAHALLRRLLQRRLLHPSLLEAFKNCVEEFDLNGEVLVDAEWLAYIGGFQHLCCLRAADCYRITSSALWAITGLSTMKELDLSRCVKVNDAAVKHILSLSSLEKLSISETAITSDGISLLGSLLSLSELDLGGLPVTDQTLISLQVLKNLRHLNLWGSKVTDVGAVILGKFPKLNFLNLAWTKVSALPRLPALEYLNISNCVISSIFGWTGNKAPLSQLIISGANFPNMEEALMNIDTSLFTFLDVSHSFLPNFGFLSGMSSLEHLDLSSSGIKDDSLELFAKIGSKLRYLNLSKTGVTSDGVSVLAGYVPKLEVLSISHSLIDDLALAYIGTISSLKDLDLSHTRIKGITSKDTTSEHRHLSLTALRSLQLERLNIEQTLVQDDTLLPLCHLTELRHLSLQNNHLTDLSLHQLSPLQKLKTLGFRDAVLTARGLELYKPPKSLEMMDLTGCWLLSVDALKEFQRKHPRIHLRHEHILSLESHPSSGRYKTRENAKCGFKHRASEKLSVSSYFFDQRLKYDREELLALRISTFPLRLSDKDHAIFKTNLGQMFFSP</sequence>
<comment type="caution">
    <text evidence="1">The sequence shown here is derived from an EMBL/GenBank/DDBJ whole genome shotgun (WGS) entry which is preliminary data.</text>
</comment>
<keyword evidence="2" id="KW-1185">Reference proteome</keyword>
<protein>
    <submittedName>
        <fullName evidence="1">Uncharacterized protein</fullName>
    </submittedName>
</protein>
<evidence type="ECO:0000313" key="2">
    <source>
        <dbReference type="Proteomes" id="UP001057402"/>
    </source>
</evidence>
<dbReference type="Proteomes" id="UP001057402">
    <property type="component" value="Chromosome 5"/>
</dbReference>
<evidence type="ECO:0000313" key="1">
    <source>
        <dbReference type="EMBL" id="KAI4369808.1"/>
    </source>
</evidence>
<name>A0ACB9QT23_9MYRT</name>
<dbReference type="EMBL" id="CM042884">
    <property type="protein sequence ID" value="KAI4369808.1"/>
    <property type="molecule type" value="Genomic_DNA"/>
</dbReference>
<organism evidence="1 2">
    <name type="scientific">Melastoma candidum</name>
    <dbReference type="NCBI Taxonomy" id="119954"/>
    <lineage>
        <taxon>Eukaryota</taxon>
        <taxon>Viridiplantae</taxon>
        <taxon>Streptophyta</taxon>
        <taxon>Embryophyta</taxon>
        <taxon>Tracheophyta</taxon>
        <taxon>Spermatophyta</taxon>
        <taxon>Magnoliopsida</taxon>
        <taxon>eudicotyledons</taxon>
        <taxon>Gunneridae</taxon>
        <taxon>Pentapetalae</taxon>
        <taxon>rosids</taxon>
        <taxon>malvids</taxon>
        <taxon>Myrtales</taxon>
        <taxon>Melastomataceae</taxon>
        <taxon>Melastomatoideae</taxon>
        <taxon>Melastomateae</taxon>
        <taxon>Melastoma</taxon>
    </lineage>
</organism>
<proteinExistence type="predicted"/>
<gene>
    <name evidence="1" type="ORF">MLD38_018212</name>
</gene>